<feature type="binding site" evidence="10">
    <location>
        <begin position="16"/>
        <end position="21"/>
    </location>
    <ligand>
        <name>substrate</name>
    </ligand>
</feature>
<dbReference type="InterPro" id="IPR027417">
    <property type="entry name" value="P-loop_NTPase"/>
</dbReference>
<dbReference type="SUPFAM" id="SSF52540">
    <property type="entry name" value="P-loop containing nucleoside triphosphate hydrolases"/>
    <property type="match status" value="2"/>
</dbReference>
<evidence type="ECO:0000256" key="2">
    <source>
        <dbReference type="ARBA" id="ARBA00003213"/>
    </source>
</evidence>
<comment type="function">
    <text evidence="2 10 12">Catalyzes the transfer of a dimethylallyl group onto the adenine at position 37 in tRNAs that read codons beginning with uridine, leading to the formation of N6-(dimethylallyl)adenosine (i(6)A).</text>
</comment>
<evidence type="ECO:0000256" key="13">
    <source>
        <dbReference type="RuleBase" id="RU003785"/>
    </source>
</evidence>
<evidence type="ECO:0000256" key="8">
    <source>
        <dbReference type="ARBA" id="ARBA00022842"/>
    </source>
</evidence>
<evidence type="ECO:0000256" key="9">
    <source>
        <dbReference type="ARBA" id="ARBA00049563"/>
    </source>
</evidence>
<evidence type="ECO:0000313" key="14">
    <source>
        <dbReference type="EMBL" id="HIT84396.1"/>
    </source>
</evidence>
<feature type="site" description="Interaction with substrate tRNA" evidence="10">
    <location>
        <position position="105"/>
    </location>
</feature>
<evidence type="ECO:0000256" key="4">
    <source>
        <dbReference type="ARBA" id="ARBA00022679"/>
    </source>
</evidence>
<comment type="catalytic activity">
    <reaction evidence="9 10 11">
        <text>adenosine(37) in tRNA + dimethylallyl diphosphate = N(6)-dimethylallyladenosine(37) in tRNA + diphosphate</text>
        <dbReference type="Rhea" id="RHEA:26482"/>
        <dbReference type="Rhea" id="RHEA-COMP:10162"/>
        <dbReference type="Rhea" id="RHEA-COMP:10375"/>
        <dbReference type="ChEBI" id="CHEBI:33019"/>
        <dbReference type="ChEBI" id="CHEBI:57623"/>
        <dbReference type="ChEBI" id="CHEBI:74411"/>
        <dbReference type="ChEBI" id="CHEBI:74415"/>
        <dbReference type="EC" id="2.5.1.75"/>
    </reaction>
</comment>
<dbReference type="Proteomes" id="UP000824165">
    <property type="component" value="Unassembled WGS sequence"/>
</dbReference>
<keyword evidence="7 10" id="KW-0067">ATP-binding</keyword>
<evidence type="ECO:0000256" key="6">
    <source>
        <dbReference type="ARBA" id="ARBA00022741"/>
    </source>
</evidence>
<dbReference type="AlphaFoldDB" id="A0A9D1H1X7"/>
<dbReference type="InterPro" id="IPR018022">
    <property type="entry name" value="IPT"/>
</dbReference>
<evidence type="ECO:0000256" key="12">
    <source>
        <dbReference type="RuleBase" id="RU003784"/>
    </source>
</evidence>
<keyword evidence="6 10" id="KW-0547">Nucleotide-binding</keyword>
<dbReference type="GO" id="GO:0005524">
    <property type="term" value="F:ATP binding"/>
    <property type="evidence" value="ECO:0007669"/>
    <property type="project" value="UniProtKB-UniRule"/>
</dbReference>
<comment type="cofactor">
    <cofactor evidence="1 10">
        <name>Mg(2+)</name>
        <dbReference type="ChEBI" id="CHEBI:18420"/>
    </cofactor>
</comment>
<comment type="caution">
    <text evidence="10">Lacks conserved residue(s) required for the propagation of feature annotation.</text>
</comment>
<dbReference type="Gene3D" id="3.40.50.300">
    <property type="entry name" value="P-loop containing nucleotide triphosphate hydrolases"/>
    <property type="match status" value="1"/>
</dbReference>
<feature type="region of interest" description="Interaction with substrate tRNA" evidence="10">
    <location>
        <begin position="39"/>
        <end position="42"/>
    </location>
</feature>
<reference evidence="14" key="1">
    <citation type="submission" date="2020-10" db="EMBL/GenBank/DDBJ databases">
        <authorList>
            <person name="Gilroy R."/>
        </authorList>
    </citation>
    <scope>NUCLEOTIDE SEQUENCE</scope>
    <source>
        <strain evidence="14">CHK181-108</strain>
    </source>
</reference>
<dbReference type="NCBIfam" id="TIGR00174">
    <property type="entry name" value="miaA"/>
    <property type="match status" value="1"/>
</dbReference>
<evidence type="ECO:0000256" key="1">
    <source>
        <dbReference type="ARBA" id="ARBA00001946"/>
    </source>
</evidence>
<dbReference type="PANTHER" id="PTHR11088">
    <property type="entry name" value="TRNA DIMETHYLALLYLTRANSFERASE"/>
    <property type="match status" value="1"/>
</dbReference>
<dbReference type="GO" id="GO:0052381">
    <property type="term" value="F:tRNA dimethylallyltransferase activity"/>
    <property type="evidence" value="ECO:0007669"/>
    <property type="project" value="UniProtKB-UniRule"/>
</dbReference>
<dbReference type="Pfam" id="PF01715">
    <property type="entry name" value="IPPT"/>
    <property type="match status" value="1"/>
</dbReference>
<evidence type="ECO:0000256" key="10">
    <source>
        <dbReference type="HAMAP-Rule" id="MF_00185"/>
    </source>
</evidence>
<comment type="subunit">
    <text evidence="10">Monomer.</text>
</comment>
<dbReference type="Gene3D" id="1.10.20.140">
    <property type="match status" value="1"/>
</dbReference>
<feature type="binding site" evidence="10">
    <location>
        <begin position="14"/>
        <end position="21"/>
    </location>
    <ligand>
        <name>ATP</name>
        <dbReference type="ChEBI" id="CHEBI:30616"/>
    </ligand>
</feature>
<protein>
    <recommendedName>
        <fullName evidence="10">tRNA dimethylallyltransferase</fullName>
        <ecNumber evidence="10">2.5.1.75</ecNumber>
    </recommendedName>
    <alternativeName>
        <fullName evidence="10">Dimethylallyl diphosphate:tRNA dimethylallyltransferase</fullName>
        <shortName evidence="10">DMAPP:tRNA dimethylallyltransferase</shortName>
        <shortName evidence="10">DMATase</shortName>
    </alternativeName>
    <alternativeName>
        <fullName evidence="10">Isopentenyl-diphosphate:tRNA isopentenyltransferase</fullName>
        <shortName evidence="10">IPP transferase</shortName>
        <shortName evidence="10">IPPT</shortName>
        <shortName evidence="10">IPTase</shortName>
    </alternativeName>
</protein>
<gene>
    <name evidence="10 14" type="primary">miaA</name>
    <name evidence="14" type="ORF">IAA60_00665</name>
</gene>
<dbReference type="InterPro" id="IPR039657">
    <property type="entry name" value="Dimethylallyltransferase"/>
</dbReference>
<evidence type="ECO:0000256" key="7">
    <source>
        <dbReference type="ARBA" id="ARBA00022840"/>
    </source>
</evidence>
<evidence type="ECO:0000256" key="3">
    <source>
        <dbReference type="ARBA" id="ARBA00005842"/>
    </source>
</evidence>
<dbReference type="HAMAP" id="MF_00185">
    <property type="entry name" value="IPP_trans"/>
    <property type="match status" value="1"/>
</dbReference>
<dbReference type="EMBL" id="DVLU01000004">
    <property type="protein sequence ID" value="HIT84396.1"/>
    <property type="molecule type" value="Genomic_DNA"/>
</dbReference>
<evidence type="ECO:0000256" key="5">
    <source>
        <dbReference type="ARBA" id="ARBA00022694"/>
    </source>
</evidence>
<reference evidence="14" key="2">
    <citation type="journal article" date="2021" name="PeerJ">
        <title>Extensive microbial diversity within the chicken gut microbiome revealed by metagenomics and culture.</title>
        <authorList>
            <person name="Gilroy R."/>
            <person name="Ravi A."/>
            <person name="Getino M."/>
            <person name="Pursley I."/>
            <person name="Horton D.L."/>
            <person name="Alikhan N.F."/>
            <person name="Baker D."/>
            <person name="Gharbi K."/>
            <person name="Hall N."/>
            <person name="Watson M."/>
            <person name="Adriaenssens E.M."/>
            <person name="Foster-Nyarko E."/>
            <person name="Jarju S."/>
            <person name="Secka A."/>
            <person name="Antonio M."/>
            <person name="Oren A."/>
            <person name="Chaudhuri R.R."/>
            <person name="La Ragione R."/>
            <person name="Hildebrand F."/>
            <person name="Pallen M.J."/>
        </authorList>
    </citation>
    <scope>NUCLEOTIDE SEQUENCE</scope>
    <source>
        <strain evidence="14">CHK181-108</strain>
    </source>
</reference>
<keyword evidence="8 10" id="KW-0460">Magnesium</keyword>
<comment type="similarity">
    <text evidence="3 10 13">Belongs to the IPP transferase family.</text>
</comment>
<comment type="caution">
    <text evidence="14">The sequence shown here is derived from an EMBL/GenBank/DDBJ whole genome shotgun (WGS) entry which is preliminary data.</text>
</comment>
<keyword evidence="5 10" id="KW-0819">tRNA processing</keyword>
<evidence type="ECO:0000256" key="11">
    <source>
        <dbReference type="RuleBase" id="RU003783"/>
    </source>
</evidence>
<dbReference type="FunFam" id="1.10.20.140:FF:000001">
    <property type="entry name" value="tRNA dimethylallyltransferase"/>
    <property type="match status" value="1"/>
</dbReference>
<proteinExistence type="inferred from homology"/>
<name>A0A9D1H1X7_9FIRM</name>
<dbReference type="EC" id="2.5.1.75" evidence="10"/>
<keyword evidence="4 10" id="KW-0808">Transferase</keyword>
<dbReference type="GO" id="GO:0006400">
    <property type="term" value="P:tRNA modification"/>
    <property type="evidence" value="ECO:0007669"/>
    <property type="project" value="TreeGrafter"/>
</dbReference>
<evidence type="ECO:0000313" key="15">
    <source>
        <dbReference type="Proteomes" id="UP000824165"/>
    </source>
</evidence>
<feature type="site" description="Interaction with substrate tRNA" evidence="10">
    <location>
        <position position="128"/>
    </location>
</feature>
<dbReference type="PANTHER" id="PTHR11088:SF60">
    <property type="entry name" value="TRNA DIMETHYLALLYLTRANSFERASE"/>
    <property type="match status" value="1"/>
</dbReference>
<sequence>MDKTEKTPLIVICGPTASGKTSLAIKTAQDFGGEIINADSMQIYKYMDVGTAKPTAEERAAAVHHLIDFIDPREGFSVADYVPLAHGCAEKIRRSGKIPILSGGTGLYISSVVNDVTFGDGGSDERIRSELNVVLKEKGAEYLLDMLSRFDPESAAQLHPNNSRRIIRAIEFYKTTGKTISEHRRETKLVKSRYAPLMLMPAFDRAALYERINKRVDIMFSEGLESEVRRLLDMGCTPDMQSMQGIGYRETIRFINGEITLSECAELIKRNSRRYAKRQLTWFNRDERIIKIAPDRDISQIVSEFLKNFS</sequence>
<accession>A0A9D1H1X7</accession>
<organism evidence="14 15">
    <name type="scientific">Candidatus Ornithomonoglobus intestinigallinarum</name>
    <dbReference type="NCBI Taxonomy" id="2840894"/>
    <lineage>
        <taxon>Bacteria</taxon>
        <taxon>Bacillati</taxon>
        <taxon>Bacillota</taxon>
        <taxon>Clostridia</taxon>
        <taxon>Candidatus Ornithomonoglobus</taxon>
    </lineage>
</organism>